<evidence type="ECO:0000313" key="2">
    <source>
        <dbReference type="Proteomes" id="UP000814033"/>
    </source>
</evidence>
<comment type="caution">
    <text evidence="1">The sequence shown here is derived from an EMBL/GenBank/DDBJ whole genome shotgun (WGS) entry which is preliminary data.</text>
</comment>
<reference evidence="1" key="1">
    <citation type="submission" date="2021-02" db="EMBL/GenBank/DDBJ databases">
        <authorList>
            <consortium name="DOE Joint Genome Institute"/>
            <person name="Ahrendt S."/>
            <person name="Looney B.P."/>
            <person name="Miyauchi S."/>
            <person name="Morin E."/>
            <person name="Drula E."/>
            <person name="Courty P.E."/>
            <person name="Chicoki N."/>
            <person name="Fauchery L."/>
            <person name="Kohler A."/>
            <person name="Kuo A."/>
            <person name="Labutti K."/>
            <person name="Pangilinan J."/>
            <person name="Lipzen A."/>
            <person name="Riley R."/>
            <person name="Andreopoulos W."/>
            <person name="He G."/>
            <person name="Johnson J."/>
            <person name="Barry K.W."/>
            <person name="Grigoriev I.V."/>
            <person name="Nagy L."/>
            <person name="Hibbett D."/>
            <person name="Henrissat B."/>
            <person name="Matheny P.B."/>
            <person name="Labbe J."/>
            <person name="Martin F."/>
        </authorList>
    </citation>
    <scope>NUCLEOTIDE SEQUENCE</scope>
    <source>
        <strain evidence="1">FP105234-sp</strain>
    </source>
</reference>
<protein>
    <submittedName>
        <fullName evidence="1">Uncharacterized protein</fullName>
    </submittedName>
</protein>
<evidence type="ECO:0000313" key="1">
    <source>
        <dbReference type="EMBL" id="KAI0040099.1"/>
    </source>
</evidence>
<accession>A0ACB8R7K7</accession>
<gene>
    <name evidence="1" type="ORF">FA95DRAFT_1612055</name>
</gene>
<dbReference type="EMBL" id="MU276228">
    <property type="protein sequence ID" value="KAI0040099.1"/>
    <property type="molecule type" value="Genomic_DNA"/>
</dbReference>
<reference evidence="1" key="2">
    <citation type="journal article" date="2022" name="New Phytol.">
        <title>Evolutionary transition to the ectomycorrhizal habit in the genomes of a hyperdiverse lineage of mushroom-forming fungi.</title>
        <authorList>
            <person name="Looney B."/>
            <person name="Miyauchi S."/>
            <person name="Morin E."/>
            <person name="Drula E."/>
            <person name="Courty P.E."/>
            <person name="Kohler A."/>
            <person name="Kuo A."/>
            <person name="LaButti K."/>
            <person name="Pangilinan J."/>
            <person name="Lipzen A."/>
            <person name="Riley R."/>
            <person name="Andreopoulos W."/>
            <person name="He G."/>
            <person name="Johnson J."/>
            <person name="Nolan M."/>
            <person name="Tritt A."/>
            <person name="Barry K.W."/>
            <person name="Grigoriev I.V."/>
            <person name="Nagy L.G."/>
            <person name="Hibbett D."/>
            <person name="Henrissat B."/>
            <person name="Matheny P.B."/>
            <person name="Labbe J."/>
            <person name="Martin F.M."/>
        </authorList>
    </citation>
    <scope>NUCLEOTIDE SEQUENCE</scope>
    <source>
        <strain evidence="1">FP105234-sp</strain>
    </source>
</reference>
<proteinExistence type="predicted"/>
<organism evidence="1 2">
    <name type="scientific">Auriscalpium vulgare</name>
    <dbReference type="NCBI Taxonomy" id="40419"/>
    <lineage>
        <taxon>Eukaryota</taxon>
        <taxon>Fungi</taxon>
        <taxon>Dikarya</taxon>
        <taxon>Basidiomycota</taxon>
        <taxon>Agaricomycotina</taxon>
        <taxon>Agaricomycetes</taxon>
        <taxon>Russulales</taxon>
        <taxon>Auriscalpiaceae</taxon>
        <taxon>Auriscalpium</taxon>
    </lineage>
</organism>
<name>A0ACB8R7K7_9AGAM</name>
<sequence length="109" mass="12513">MSLSSFFSSFVGVVHADAPEEKSEPEAKEEPQEEEAKEEEEEEEPEDIHPVLREEAQESAKCKPLTHHFLQCQERVQSGQGFKHEDCVEEIMMHCTDNEVAPKLFAKLR</sequence>
<dbReference type="Proteomes" id="UP000814033">
    <property type="component" value="Unassembled WGS sequence"/>
</dbReference>
<keyword evidence="2" id="KW-1185">Reference proteome</keyword>